<dbReference type="Pfam" id="PF00112">
    <property type="entry name" value="Peptidase_C1"/>
    <property type="match status" value="1"/>
</dbReference>
<reference evidence="5" key="1">
    <citation type="journal article" date="2019" name="Int. J. Syst. Evol. Microbiol.">
        <title>The Global Catalogue of Microorganisms (GCM) 10K type strain sequencing project: providing services to taxonomists for standard genome sequencing and annotation.</title>
        <authorList>
            <consortium name="The Broad Institute Genomics Platform"/>
            <consortium name="The Broad Institute Genome Sequencing Center for Infectious Disease"/>
            <person name="Wu L."/>
            <person name="Ma J."/>
        </authorList>
    </citation>
    <scope>NUCLEOTIDE SEQUENCE [LARGE SCALE GENOMIC DNA]</scope>
    <source>
        <strain evidence="5">CGMCC 4.7241</strain>
    </source>
</reference>
<proteinExistence type="inferred from homology"/>
<keyword evidence="2" id="KW-1015">Disulfide bond</keyword>
<dbReference type="SUPFAM" id="SSF54001">
    <property type="entry name" value="Cysteine proteinases"/>
    <property type="match status" value="1"/>
</dbReference>
<dbReference type="PROSITE" id="PS00640">
    <property type="entry name" value="THIOL_PROTEASE_ASN"/>
    <property type="match status" value="1"/>
</dbReference>
<dbReference type="PROSITE" id="PS00639">
    <property type="entry name" value="THIOL_PROTEASE_HIS"/>
    <property type="match status" value="1"/>
</dbReference>
<feature type="domain" description="Peptidase C1A papain C-terminal" evidence="3">
    <location>
        <begin position="75"/>
        <end position="291"/>
    </location>
</feature>
<dbReference type="Proteomes" id="UP001595699">
    <property type="component" value="Unassembled WGS sequence"/>
</dbReference>
<evidence type="ECO:0000256" key="2">
    <source>
        <dbReference type="ARBA" id="ARBA00023157"/>
    </source>
</evidence>
<dbReference type="EMBL" id="JBHRZH010000015">
    <property type="protein sequence ID" value="MFC3762413.1"/>
    <property type="molecule type" value="Genomic_DNA"/>
</dbReference>
<dbReference type="InterPro" id="IPR025660">
    <property type="entry name" value="Pept_his_AS"/>
</dbReference>
<dbReference type="InterPro" id="IPR000668">
    <property type="entry name" value="Peptidase_C1A_C"/>
</dbReference>
<dbReference type="InterPro" id="IPR013128">
    <property type="entry name" value="Peptidase_C1A"/>
</dbReference>
<name>A0ABV7YE28_9ACTN</name>
<evidence type="ECO:0000313" key="4">
    <source>
        <dbReference type="EMBL" id="MFC3762413.1"/>
    </source>
</evidence>
<evidence type="ECO:0000256" key="1">
    <source>
        <dbReference type="ARBA" id="ARBA00008455"/>
    </source>
</evidence>
<dbReference type="CDD" id="cd02248">
    <property type="entry name" value="Peptidase_C1A"/>
    <property type="match status" value="1"/>
</dbReference>
<gene>
    <name evidence="4" type="ORF">ACFOUW_16345</name>
</gene>
<comment type="caution">
    <text evidence="4">The sequence shown here is derived from an EMBL/GenBank/DDBJ whole genome shotgun (WGS) entry which is preliminary data.</text>
</comment>
<comment type="similarity">
    <text evidence="1">Belongs to the peptidase C1 family.</text>
</comment>
<dbReference type="PANTHER" id="PTHR12411">
    <property type="entry name" value="CYSTEINE PROTEASE FAMILY C1-RELATED"/>
    <property type="match status" value="1"/>
</dbReference>
<accession>A0ABV7YE28</accession>
<dbReference type="InterPro" id="IPR038765">
    <property type="entry name" value="Papain-like_cys_pep_sf"/>
</dbReference>
<dbReference type="SMART" id="SM00645">
    <property type="entry name" value="Pept_C1"/>
    <property type="match status" value="1"/>
</dbReference>
<evidence type="ECO:0000313" key="5">
    <source>
        <dbReference type="Proteomes" id="UP001595699"/>
    </source>
</evidence>
<sequence length="375" mass="40551">MPVNDSLDLTQLRATLESEGAPWDMAYTTMTALTEQERVIRLGVPLPDGDLDALEADRHVRAAAVRAATAETVGAPTAFDVRNVGGIDYSTSVKDQRGCGSCVAFGTVAAMEHVARYTRRAPNLALDLSEAHAFYCYGRADGATCGTGWWVHRLLPSTQNSGVTFEDYYPYTDVDQNCSNLNADWPNRLAKTTGFANIGGNAAAMKEYISTYGSITSCFIVYQDFFSYRSGVYRHLSGGVAGGHCVVLIGYDDSEGCWIAKNSWGTGWGDGGFFKIAYGEANIESYPSPAGLEVYGIQGVALKTWLPDQQIIGLWSSEHDANQWAYGSTRGWLKIDGGNVTTNQAMAAELAASKALARPVGLFEDNGSIKQIYAW</sequence>
<organism evidence="4 5">
    <name type="scientific">Tenggerimyces flavus</name>
    <dbReference type="NCBI Taxonomy" id="1708749"/>
    <lineage>
        <taxon>Bacteria</taxon>
        <taxon>Bacillati</taxon>
        <taxon>Actinomycetota</taxon>
        <taxon>Actinomycetes</taxon>
        <taxon>Propionibacteriales</taxon>
        <taxon>Nocardioidaceae</taxon>
        <taxon>Tenggerimyces</taxon>
    </lineage>
</organism>
<keyword evidence="5" id="KW-1185">Reference proteome</keyword>
<dbReference type="InterPro" id="IPR039417">
    <property type="entry name" value="Peptidase_C1A_papain-like"/>
</dbReference>
<dbReference type="InterPro" id="IPR025661">
    <property type="entry name" value="Pept_asp_AS"/>
</dbReference>
<dbReference type="RefSeq" id="WP_205118707.1">
    <property type="nucleotide sequence ID" value="NZ_JAFBCM010000001.1"/>
</dbReference>
<dbReference type="Gene3D" id="3.90.70.10">
    <property type="entry name" value="Cysteine proteinases"/>
    <property type="match status" value="1"/>
</dbReference>
<evidence type="ECO:0000259" key="3">
    <source>
        <dbReference type="SMART" id="SM00645"/>
    </source>
</evidence>
<protein>
    <submittedName>
        <fullName evidence="4">C1 family peptidase</fullName>
    </submittedName>
</protein>